<dbReference type="SUPFAM" id="SSF143865">
    <property type="entry name" value="CorA soluble domain-like"/>
    <property type="match status" value="1"/>
</dbReference>
<feature type="region of interest" description="Disordered" evidence="1">
    <location>
        <begin position="1"/>
        <end position="21"/>
    </location>
</feature>
<dbReference type="Proteomes" id="UP001589654">
    <property type="component" value="Unassembled WGS sequence"/>
</dbReference>
<accession>A0ABV5J4Y7</accession>
<keyword evidence="3" id="KW-1185">Reference proteome</keyword>
<dbReference type="EMBL" id="JBHMEW010000051">
    <property type="protein sequence ID" value="MFB9211567.1"/>
    <property type="molecule type" value="Genomic_DNA"/>
</dbReference>
<organism evidence="2 3">
    <name type="scientific">Echinicola jeungdonensis</name>
    <dbReference type="NCBI Taxonomy" id="709343"/>
    <lineage>
        <taxon>Bacteria</taxon>
        <taxon>Pseudomonadati</taxon>
        <taxon>Bacteroidota</taxon>
        <taxon>Cytophagia</taxon>
        <taxon>Cytophagales</taxon>
        <taxon>Cyclobacteriaceae</taxon>
        <taxon>Echinicola</taxon>
    </lineage>
</organism>
<sequence length="89" mass="10512">MAQYTPETLAQHRRNRHQETSEDIFDNIRTRLENPSGKMRKLGTDYFTYTFLDTIVDQYYEVLEMINDAIEKTGDELIISGQPLRLKNI</sequence>
<gene>
    <name evidence="2" type="ORF">ACFFUR_07105</name>
</gene>
<name>A0ABV5J4Y7_9BACT</name>
<dbReference type="Gene3D" id="1.20.58.340">
    <property type="entry name" value="Magnesium transport protein CorA, transmembrane region"/>
    <property type="match status" value="1"/>
</dbReference>
<dbReference type="InterPro" id="IPR045861">
    <property type="entry name" value="CorA_cytoplasmic_dom"/>
</dbReference>
<proteinExistence type="predicted"/>
<evidence type="ECO:0000313" key="2">
    <source>
        <dbReference type="EMBL" id="MFB9211567.1"/>
    </source>
</evidence>
<comment type="caution">
    <text evidence="2">The sequence shown here is derived from an EMBL/GenBank/DDBJ whole genome shotgun (WGS) entry which is preliminary data.</text>
</comment>
<evidence type="ECO:0000313" key="3">
    <source>
        <dbReference type="Proteomes" id="UP001589654"/>
    </source>
</evidence>
<evidence type="ECO:0000256" key="1">
    <source>
        <dbReference type="SAM" id="MobiDB-lite"/>
    </source>
</evidence>
<dbReference type="RefSeq" id="WP_290248570.1">
    <property type="nucleotide sequence ID" value="NZ_JAUFQT010000001.1"/>
</dbReference>
<protein>
    <submittedName>
        <fullName evidence="2">Uncharacterized protein</fullName>
    </submittedName>
</protein>
<reference evidence="2 3" key="1">
    <citation type="submission" date="2024-09" db="EMBL/GenBank/DDBJ databases">
        <authorList>
            <person name="Sun Q."/>
            <person name="Mori K."/>
        </authorList>
    </citation>
    <scope>NUCLEOTIDE SEQUENCE [LARGE SCALE GENOMIC DNA]</scope>
    <source>
        <strain evidence="2 3">CECT 7682</strain>
    </source>
</reference>